<dbReference type="OrthoDB" id="1002364at2759"/>
<dbReference type="InterPro" id="IPR044792">
    <property type="entry name" value="TAR1"/>
</dbReference>
<dbReference type="KEGG" id="dzi:111283293"/>
<keyword evidence="2" id="KW-1185">Reference proteome</keyword>
<evidence type="ECO:0000313" key="3">
    <source>
        <dbReference type="RefSeq" id="XP_022727487.1"/>
    </source>
</evidence>
<sequence>MARAVFHYHGDDSFSSFPRGTCLLSVSHPYSALDEIYRPIGATFPNNPTRGQHLVVRQGPGTTGLSPSSMPLSKGLRPSPSLRKFLQTTIQTSGASDSQAGLFLVRSSLLRESW</sequence>
<dbReference type="AlphaFoldDB" id="A0A6P5XI84"/>
<dbReference type="PANTHER" id="PTHR47188:SF1">
    <property type="entry name" value="PROTEIN TAR1"/>
    <property type="match status" value="1"/>
</dbReference>
<dbReference type="Proteomes" id="UP000515121">
    <property type="component" value="Unplaced"/>
</dbReference>
<proteinExistence type="predicted"/>
<protein>
    <submittedName>
        <fullName evidence="3">Protein TAR1-like</fullName>
    </submittedName>
</protein>
<dbReference type="RefSeq" id="XP_022727487.1">
    <property type="nucleotide sequence ID" value="XM_022871752.1"/>
</dbReference>
<organism evidence="2 3">
    <name type="scientific">Durio zibethinus</name>
    <name type="common">Durian</name>
    <dbReference type="NCBI Taxonomy" id="66656"/>
    <lineage>
        <taxon>Eukaryota</taxon>
        <taxon>Viridiplantae</taxon>
        <taxon>Streptophyta</taxon>
        <taxon>Embryophyta</taxon>
        <taxon>Tracheophyta</taxon>
        <taxon>Spermatophyta</taxon>
        <taxon>Magnoliopsida</taxon>
        <taxon>eudicotyledons</taxon>
        <taxon>Gunneridae</taxon>
        <taxon>Pentapetalae</taxon>
        <taxon>rosids</taxon>
        <taxon>malvids</taxon>
        <taxon>Malvales</taxon>
        <taxon>Malvaceae</taxon>
        <taxon>Helicteroideae</taxon>
        <taxon>Durio</taxon>
    </lineage>
</organism>
<accession>A0A6P5XI84</accession>
<feature type="region of interest" description="Disordered" evidence="1">
    <location>
        <begin position="58"/>
        <end position="78"/>
    </location>
</feature>
<name>A0A6P5XI84_DURZI</name>
<dbReference type="GeneID" id="111283293"/>
<evidence type="ECO:0000256" key="1">
    <source>
        <dbReference type="SAM" id="MobiDB-lite"/>
    </source>
</evidence>
<dbReference type="GO" id="GO:0043457">
    <property type="term" value="P:regulation of cellular respiration"/>
    <property type="evidence" value="ECO:0007669"/>
    <property type="project" value="InterPro"/>
</dbReference>
<gene>
    <name evidence="3" type="primary">LOC111283293</name>
</gene>
<evidence type="ECO:0000313" key="2">
    <source>
        <dbReference type="Proteomes" id="UP000515121"/>
    </source>
</evidence>
<dbReference type="PANTHER" id="PTHR47188">
    <property type="entry name" value="PROTEIN TAR1"/>
    <property type="match status" value="1"/>
</dbReference>
<reference evidence="3" key="1">
    <citation type="submission" date="2025-08" db="UniProtKB">
        <authorList>
            <consortium name="RefSeq"/>
        </authorList>
    </citation>
    <scope>IDENTIFICATION</scope>
    <source>
        <tissue evidence="3">Fruit stalk</tissue>
    </source>
</reference>